<feature type="domain" description="HTH iclR-type" evidence="4">
    <location>
        <begin position="47"/>
        <end position="108"/>
    </location>
</feature>
<keyword evidence="1" id="KW-0805">Transcription regulation</keyword>
<dbReference type="InterPro" id="IPR036390">
    <property type="entry name" value="WH_DNA-bd_sf"/>
</dbReference>
<dbReference type="InterPro" id="IPR029016">
    <property type="entry name" value="GAF-like_dom_sf"/>
</dbReference>
<dbReference type="SUPFAM" id="SSF46785">
    <property type="entry name" value="Winged helix' DNA-binding domain"/>
    <property type="match status" value="1"/>
</dbReference>
<dbReference type="InterPro" id="IPR014757">
    <property type="entry name" value="Tscrpt_reg_IclR_C"/>
</dbReference>
<dbReference type="PANTHER" id="PTHR30136:SF24">
    <property type="entry name" value="HTH-TYPE TRANSCRIPTIONAL REPRESSOR ALLR"/>
    <property type="match status" value="1"/>
</dbReference>
<dbReference type="InterPro" id="IPR050707">
    <property type="entry name" value="HTH_MetabolicPath_Reg"/>
</dbReference>
<evidence type="ECO:0000313" key="7">
    <source>
        <dbReference type="Proteomes" id="UP000325763"/>
    </source>
</evidence>
<dbReference type="EMBL" id="CP023747">
    <property type="protein sequence ID" value="QEV41820.1"/>
    <property type="molecule type" value="Genomic_DNA"/>
</dbReference>
<dbReference type="PANTHER" id="PTHR30136">
    <property type="entry name" value="HELIX-TURN-HELIX TRANSCRIPTIONAL REGULATOR, ICLR FAMILY"/>
    <property type="match status" value="1"/>
</dbReference>
<protein>
    <submittedName>
        <fullName evidence="6">IclR family transcriptional regulator</fullName>
    </submittedName>
</protein>
<accession>A0A5P2W7A8</accession>
<dbReference type="AlphaFoldDB" id="A0A5P2W7A8"/>
<dbReference type="GO" id="GO:0045892">
    <property type="term" value="P:negative regulation of DNA-templated transcription"/>
    <property type="evidence" value="ECO:0007669"/>
    <property type="project" value="TreeGrafter"/>
</dbReference>
<name>A0A5P2W7A8_9ACTN</name>
<dbReference type="SUPFAM" id="SSF55781">
    <property type="entry name" value="GAF domain-like"/>
    <property type="match status" value="1"/>
</dbReference>
<dbReference type="Gene3D" id="1.10.10.10">
    <property type="entry name" value="Winged helix-like DNA-binding domain superfamily/Winged helix DNA-binding domain"/>
    <property type="match status" value="1"/>
</dbReference>
<keyword evidence="3" id="KW-0804">Transcription</keyword>
<evidence type="ECO:0000313" key="6">
    <source>
        <dbReference type="EMBL" id="QEV41820.1"/>
    </source>
</evidence>
<evidence type="ECO:0000259" key="5">
    <source>
        <dbReference type="PROSITE" id="PS51078"/>
    </source>
</evidence>
<dbReference type="Gene3D" id="3.30.450.40">
    <property type="match status" value="1"/>
</dbReference>
<dbReference type="GO" id="GO:0003677">
    <property type="term" value="F:DNA binding"/>
    <property type="evidence" value="ECO:0007669"/>
    <property type="project" value="UniProtKB-KW"/>
</dbReference>
<dbReference type="Proteomes" id="UP000325763">
    <property type="component" value="Chromosome"/>
</dbReference>
<proteinExistence type="predicted"/>
<evidence type="ECO:0000256" key="1">
    <source>
        <dbReference type="ARBA" id="ARBA00023015"/>
    </source>
</evidence>
<dbReference type="InterPro" id="IPR036388">
    <property type="entry name" value="WH-like_DNA-bd_sf"/>
</dbReference>
<keyword evidence="2" id="KW-0238">DNA-binding</keyword>
<feature type="domain" description="IclR-ED" evidence="5">
    <location>
        <begin position="109"/>
        <end position="289"/>
    </location>
</feature>
<dbReference type="PROSITE" id="PS51078">
    <property type="entry name" value="ICLR_ED"/>
    <property type="match status" value="1"/>
</dbReference>
<dbReference type="InterPro" id="IPR005471">
    <property type="entry name" value="Tscrpt_reg_IclR_N"/>
</dbReference>
<dbReference type="Pfam" id="PF09339">
    <property type="entry name" value="HTH_IclR"/>
    <property type="match status" value="1"/>
</dbReference>
<organism evidence="6 7">
    <name type="scientific">Streptomyces nodosus</name>
    <dbReference type="NCBI Taxonomy" id="40318"/>
    <lineage>
        <taxon>Bacteria</taxon>
        <taxon>Bacillati</taxon>
        <taxon>Actinomycetota</taxon>
        <taxon>Actinomycetes</taxon>
        <taxon>Kitasatosporales</taxon>
        <taxon>Streptomycetaceae</taxon>
        <taxon>Streptomyces</taxon>
    </lineage>
</organism>
<gene>
    <name evidence="6" type="ORF">CP978_27595</name>
</gene>
<dbReference type="SMART" id="SM00346">
    <property type="entry name" value="HTH_ICLR"/>
    <property type="match status" value="1"/>
</dbReference>
<evidence type="ECO:0000256" key="3">
    <source>
        <dbReference type="ARBA" id="ARBA00023163"/>
    </source>
</evidence>
<reference evidence="6 7" key="1">
    <citation type="submission" date="2017-09" db="EMBL/GenBank/DDBJ databases">
        <title>Streptomyces genome completion.</title>
        <authorList>
            <person name="Lee N."/>
            <person name="Cho B.-K."/>
        </authorList>
    </citation>
    <scope>NUCLEOTIDE SEQUENCE [LARGE SCALE GENOMIC DNA]</scope>
    <source>
        <strain evidence="6 7">ATCC 14899</strain>
    </source>
</reference>
<sequence>MPLRNCETCHHRILTCGFCRSSRSPGTFERYGSFMVDGKHLSATEALASVTKALDVLVLAYDRGEIGVTETARELGISRSTAHRILVTLQRTGFLRHDPGQHGYSAGPQLVRMGLTAIAQLDVRRQARRPLEELSEKLQETVCLYSLDAAVVRLLDGVECRHVLRVSVPLGQELPAHVTAAGKALLALRDPADVRTTLPAALPATAAGSITEWPLLEVELEEVRARGWAADLEESAHDLHGVGVAIRNRIGEPLAAISVYAPAVRLRERDMPAIATALQETATTIARAE</sequence>
<dbReference type="GO" id="GO:0003700">
    <property type="term" value="F:DNA-binding transcription factor activity"/>
    <property type="evidence" value="ECO:0007669"/>
    <property type="project" value="TreeGrafter"/>
</dbReference>
<dbReference type="PROSITE" id="PS51077">
    <property type="entry name" value="HTH_ICLR"/>
    <property type="match status" value="1"/>
</dbReference>
<evidence type="ECO:0000259" key="4">
    <source>
        <dbReference type="PROSITE" id="PS51077"/>
    </source>
</evidence>
<evidence type="ECO:0000256" key="2">
    <source>
        <dbReference type="ARBA" id="ARBA00023125"/>
    </source>
</evidence>
<dbReference type="Pfam" id="PF01614">
    <property type="entry name" value="IclR_C"/>
    <property type="match status" value="1"/>
</dbReference>
<dbReference type="KEGG" id="snq:CP978_27595"/>